<evidence type="ECO:0000256" key="1">
    <source>
        <dbReference type="SAM" id="SignalP"/>
    </source>
</evidence>
<accession>A0A1W2THT3</accession>
<keyword evidence="3" id="KW-1185">Reference proteome</keyword>
<dbReference type="EMBL" id="DF977473">
    <property type="protein sequence ID" value="GAP87699.1"/>
    <property type="molecule type" value="Genomic_DNA"/>
</dbReference>
<feature type="chain" id="PRO_5010690664" evidence="1">
    <location>
        <begin position="18"/>
        <end position="93"/>
    </location>
</feature>
<dbReference type="Proteomes" id="UP000054516">
    <property type="component" value="Unassembled WGS sequence"/>
</dbReference>
<reference evidence="2" key="1">
    <citation type="submission" date="2016-03" db="EMBL/GenBank/DDBJ databases">
        <title>Draft genome sequence of Rosellinia necatrix.</title>
        <authorList>
            <person name="Kanematsu S."/>
        </authorList>
    </citation>
    <scope>NUCLEOTIDE SEQUENCE [LARGE SCALE GENOMIC DNA]</scope>
    <source>
        <strain evidence="2">W97</strain>
    </source>
</reference>
<gene>
    <name evidence="2" type="ORF">SAMD00023353_2800220</name>
</gene>
<evidence type="ECO:0000313" key="2">
    <source>
        <dbReference type="EMBL" id="GAP87699.1"/>
    </source>
</evidence>
<keyword evidence="1" id="KW-0732">Signal</keyword>
<name>A0A1W2THT3_ROSNE</name>
<dbReference type="OrthoDB" id="4764343at2759"/>
<organism evidence="2">
    <name type="scientific">Rosellinia necatrix</name>
    <name type="common">White root-rot fungus</name>
    <dbReference type="NCBI Taxonomy" id="77044"/>
    <lineage>
        <taxon>Eukaryota</taxon>
        <taxon>Fungi</taxon>
        <taxon>Dikarya</taxon>
        <taxon>Ascomycota</taxon>
        <taxon>Pezizomycotina</taxon>
        <taxon>Sordariomycetes</taxon>
        <taxon>Xylariomycetidae</taxon>
        <taxon>Xylariales</taxon>
        <taxon>Xylariaceae</taxon>
        <taxon>Rosellinia</taxon>
    </lineage>
</organism>
<sequence length="93" mass="10332">MFRQLFVLLTLVTLGITTPIGLNTPRAAASMCLREIGVYDVCDTLHSFTRCRGNRPMMVFDCKHDPAHYCSIQDDKGSCSGLLPPPMNGTLYH</sequence>
<protein>
    <submittedName>
        <fullName evidence="2">Uncharacterized protein</fullName>
    </submittedName>
</protein>
<evidence type="ECO:0000313" key="3">
    <source>
        <dbReference type="Proteomes" id="UP000054516"/>
    </source>
</evidence>
<proteinExistence type="predicted"/>
<feature type="signal peptide" evidence="1">
    <location>
        <begin position="1"/>
        <end position="17"/>
    </location>
</feature>
<dbReference type="AlphaFoldDB" id="A0A1W2THT3"/>